<dbReference type="Pfam" id="PF00266">
    <property type="entry name" value="Aminotran_5"/>
    <property type="match status" value="1"/>
</dbReference>
<dbReference type="SUPFAM" id="SSF53383">
    <property type="entry name" value="PLP-dependent transferases"/>
    <property type="match status" value="1"/>
</dbReference>
<dbReference type="PANTHER" id="PTHR43586:SF21">
    <property type="entry name" value="PYRIDOXAL PHOSPHATE (PLP)-DEPENDENT ASPARTATE AMINOTRANSFERASE SUPERFAMILY"/>
    <property type="match status" value="1"/>
</dbReference>
<organism evidence="3 4">
    <name type="scientific">Imperialibacter roseus</name>
    <dbReference type="NCBI Taxonomy" id="1324217"/>
    <lineage>
        <taxon>Bacteria</taxon>
        <taxon>Pseudomonadati</taxon>
        <taxon>Bacteroidota</taxon>
        <taxon>Cytophagia</taxon>
        <taxon>Cytophagales</taxon>
        <taxon>Flammeovirgaceae</taxon>
        <taxon>Imperialibacter</taxon>
    </lineage>
</organism>
<protein>
    <submittedName>
        <fullName evidence="3">Cysteine desulfurase-like protein</fullName>
    </submittedName>
</protein>
<feature type="domain" description="Aminotransferase class V" evidence="2">
    <location>
        <begin position="29"/>
        <end position="401"/>
    </location>
</feature>
<dbReference type="EMBL" id="CP136051">
    <property type="protein sequence ID" value="WOK04994.1"/>
    <property type="molecule type" value="Genomic_DNA"/>
</dbReference>
<accession>A0ABZ0ILD3</accession>
<dbReference type="InterPro" id="IPR011340">
    <property type="entry name" value="Cys_dSase-rel"/>
</dbReference>
<keyword evidence="4" id="KW-1185">Reference proteome</keyword>
<keyword evidence="1" id="KW-0663">Pyridoxal phosphate</keyword>
<dbReference type="Gene3D" id="3.40.640.10">
    <property type="entry name" value="Type I PLP-dependent aspartate aminotransferase-like (Major domain)"/>
    <property type="match status" value="1"/>
</dbReference>
<dbReference type="PANTHER" id="PTHR43586">
    <property type="entry name" value="CYSTEINE DESULFURASE"/>
    <property type="match status" value="1"/>
</dbReference>
<name>A0ABZ0ILD3_9BACT</name>
<evidence type="ECO:0000313" key="4">
    <source>
        <dbReference type="Proteomes" id="UP001302349"/>
    </source>
</evidence>
<dbReference type="InterPro" id="IPR015421">
    <property type="entry name" value="PyrdxlP-dep_Trfase_major"/>
</dbReference>
<dbReference type="InterPro" id="IPR000192">
    <property type="entry name" value="Aminotrans_V_dom"/>
</dbReference>
<dbReference type="NCBIfam" id="TIGR01976">
    <property type="entry name" value="am_tr_V_VC1184"/>
    <property type="match status" value="1"/>
</dbReference>
<gene>
    <name evidence="3" type="ORF">RT717_18085</name>
</gene>
<dbReference type="Proteomes" id="UP001302349">
    <property type="component" value="Chromosome"/>
</dbReference>
<proteinExistence type="predicted"/>
<evidence type="ECO:0000259" key="2">
    <source>
        <dbReference type="Pfam" id="PF00266"/>
    </source>
</evidence>
<dbReference type="RefSeq" id="WP_317487789.1">
    <property type="nucleotide sequence ID" value="NZ_CP136051.1"/>
</dbReference>
<dbReference type="Gene3D" id="3.90.1150.10">
    <property type="entry name" value="Aspartate Aminotransferase, domain 1"/>
    <property type="match status" value="1"/>
</dbReference>
<reference evidence="3 4" key="1">
    <citation type="journal article" date="2023" name="Microbiol. Resour. Announc.">
        <title>Complete Genome Sequence of Imperialibacter roseus strain P4T.</title>
        <authorList>
            <person name="Tizabi D.R."/>
            <person name="Bachvaroff T."/>
            <person name="Hill R.T."/>
        </authorList>
    </citation>
    <scope>NUCLEOTIDE SEQUENCE [LARGE SCALE GENOMIC DNA]</scope>
    <source>
        <strain evidence="3 4">P4T</strain>
    </source>
</reference>
<dbReference type="InterPro" id="IPR015422">
    <property type="entry name" value="PyrdxlP-dep_Trfase_small"/>
</dbReference>
<sequence length="409" mass="45085">MAKKSVFDPQSVHHQFPALRRLHNKKPLIFLDGPGGTQVPERVIRAISTYYRRSNANTHGAFVTTRETDKVMADARAKMATLLGAPGPECISLGQNMTTINYSLARAMSRLLKPGDEVLITQLDHEANRGPWLTLRDFGVKVREVKLLPTGTLDYADFEQKLNENTRLVCMGMSSNAIGTVNDFALVRQMTYKVGAWLLLDAVHYAPHFSIDVQAIGCDFLICSAYKFYGPHVGILYAKPGLLDRLPTDRLRTTDQIAPYSIETGTLNHAAMAGVSAAVDFIASMGSGNSLREKLDDAYAKVSQHEFALASKLYTELKAIKGMTVVGQDFSSEKRTPTVSFTVKGKTAEEVCKQLAAENICAWDGHFYAVRAIEVLGLLEKGGVTRMGISLYNTEQEIDYVIKAVKKLT</sequence>
<dbReference type="InterPro" id="IPR015424">
    <property type="entry name" value="PyrdxlP-dep_Trfase"/>
</dbReference>
<evidence type="ECO:0000256" key="1">
    <source>
        <dbReference type="ARBA" id="ARBA00022898"/>
    </source>
</evidence>
<evidence type="ECO:0000313" key="3">
    <source>
        <dbReference type="EMBL" id="WOK04994.1"/>
    </source>
</evidence>